<feature type="transmembrane region" description="Helical" evidence="5">
    <location>
        <begin position="20"/>
        <end position="40"/>
    </location>
</feature>
<keyword evidence="3 5" id="KW-1133">Transmembrane helix</keyword>
<evidence type="ECO:0000256" key="4">
    <source>
        <dbReference type="ARBA" id="ARBA00023136"/>
    </source>
</evidence>
<dbReference type="Pfam" id="PF01740">
    <property type="entry name" value="STAS"/>
    <property type="match status" value="1"/>
</dbReference>
<keyword evidence="8" id="KW-1185">Reference proteome</keyword>
<dbReference type="InterPro" id="IPR011547">
    <property type="entry name" value="SLC26A/SulP_dom"/>
</dbReference>
<feature type="transmembrane region" description="Helical" evidence="5">
    <location>
        <begin position="46"/>
        <end position="63"/>
    </location>
</feature>
<feature type="transmembrane region" description="Helical" evidence="5">
    <location>
        <begin position="334"/>
        <end position="352"/>
    </location>
</feature>
<keyword evidence="4 5" id="KW-0472">Membrane</keyword>
<dbReference type="SUPFAM" id="SSF52091">
    <property type="entry name" value="SpoIIaa-like"/>
    <property type="match status" value="1"/>
</dbReference>
<dbReference type="EMBL" id="FUYY01000011">
    <property type="protein sequence ID" value="SKB84639.1"/>
    <property type="molecule type" value="Genomic_DNA"/>
</dbReference>
<feature type="transmembrane region" description="Helical" evidence="5">
    <location>
        <begin position="159"/>
        <end position="176"/>
    </location>
</feature>
<gene>
    <name evidence="7" type="ORF">SAMN05660776_0065</name>
</gene>
<evidence type="ECO:0000259" key="6">
    <source>
        <dbReference type="PROSITE" id="PS50801"/>
    </source>
</evidence>
<evidence type="ECO:0000256" key="2">
    <source>
        <dbReference type="ARBA" id="ARBA00022692"/>
    </source>
</evidence>
<feature type="domain" description="STAS" evidence="6">
    <location>
        <begin position="412"/>
        <end position="513"/>
    </location>
</feature>
<organism evidence="7 8">
    <name type="scientific">Salegentibacter holothuriorum</name>
    <dbReference type="NCBI Taxonomy" id="241145"/>
    <lineage>
        <taxon>Bacteria</taxon>
        <taxon>Pseudomonadati</taxon>
        <taxon>Bacteroidota</taxon>
        <taxon>Flavobacteriia</taxon>
        <taxon>Flavobacteriales</taxon>
        <taxon>Flavobacteriaceae</taxon>
        <taxon>Salegentibacter</taxon>
    </lineage>
</organism>
<dbReference type="CDD" id="cd07042">
    <property type="entry name" value="STAS_SulP_like_sulfate_transporter"/>
    <property type="match status" value="1"/>
</dbReference>
<dbReference type="InterPro" id="IPR036513">
    <property type="entry name" value="STAS_dom_sf"/>
</dbReference>
<dbReference type="PANTHER" id="PTHR43310:SF1">
    <property type="entry name" value="SULFATE TRANSPORTER YBAR-RELATED"/>
    <property type="match status" value="1"/>
</dbReference>
<evidence type="ECO:0000256" key="5">
    <source>
        <dbReference type="SAM" id="Phobius"/>
    </source>
</evidence>
<dbReference type="RefSeq" id="WP_079722064.1">
    <property type="nucleotide sequence ID" value="NZ_FUYY01000011.1"/>
</dbReference>
<feature type="transmembrane region" description="Helical" evidence="5">
    <location>
        <begin position="364"/>
        <end position="397"/>
    </location>
</feature>
<accession>A0A1T5EL97</accession>
<dbReference type="PANTHER" id="PTHR43310">
    <property type="entry name" value="SULFATE TRANSPORTER YBAR-RELATED"/>
    <property type="match status" value="1"/>
</dbReference>
<dbReference type="OrthoDB" id="9771198at2"/>
<sequence>MQKIFNLFDFSQKVNYKTEVLAGLTVALALIPEAVAFALIAELSPLTGLYAAFVMGLITAILGGRPGMISGATGAVAVVIVALSISHGPEYVFATVVLAGLIQILAGVLKLGKLIRLVPHSVIFGFVNGLAIIIFTSQLDQFKVRNDNGVLEWMTGAPLYTYLGLVITAILIIWLLPKLTKVIPSSLVAILTVFGLVIGFGIDTRTVGDIASISGGFPPFHIPMVPFNLDTFMLILPYAGIMAGVGLIESLLTLNIVDEITETRGSGNKECVAQGTANMLSGFFSGMGGCAMLGQSLINVSSGARARLSGIVAAIMLLVFIMFGANIIEQLPMAALTGVMIMVAVGTFEWASLKTFRRMPKSDVLVMVLVTLVTIILHNLALAVLVGVIISALVFAWDNAKRIRARKRIDEEGIKHYEIYGPLFFGSVQAFNDKFDVLKDPEEVIIDFSESRVVDMSGIEALNKLTERYHKQGKKLHLRHLSEDCRSLLSNADAIIEVNILEDPTYKVAVDKA</sequence>
<comment type="subcellular location">
    <subcellularLocation>
        <location evidence="1">Membrane</location>
        <topology evidence="1">Multi-pass membrane protein</topology>
    </subcellularLocation>
</comment>
<dbReference type="GO" id="GO:0016020">
    <property type="term" value="C:membrane"/>
    <property type="evidence" value="ECO:0007669"/>
    <property type="project" value="UniProtKB-SubCell"/>
</dbReference>
<evidence type="ECO:0000313" key="8">
    <source>
        <dbReference type="Proteomes" id="UP000190230"/>
    </source>
</evidence>
<dbReference type="Pfam" id="PF00916">
    <property type="entry name" value="Sulfate_transp"/>
    <property type="match status" value="1"/>
</dbReference>
<dbReference type="STRING" id="241145.SAMN05660776_0065"/>
<keyword evidence="2 5" id="KW-0812">Transmembrane</keyword>
<feature type="transmembrane region" description="Helical" evidence="5">
    <location>
        <begin position="68"/>
        <end position="85"/>
    </location>
</feature>
<dbReference type="AlphaFoldDB" id="A0A1T5EL97"/>
<evidence type="ECO:0000313" key="7">
    <source>
        <dbReference type="EMBL" id="SKB84639.1"/>
    </source>
</evidence>
<feature type="transmembrane region" description="Helical" evidence="5">
    <location>
        <begin position="235"/>
        <end position="257"/>
    </location>
</feature>
<name>A0A1T5EL97_9FLAO</name>
<feature type="transmembrane region" description="Helical" evidence="5">
    <location>
        <begin position="183"/>
        <end position="202"/>
    </location>
</feature>
<dbReference type="Proteomes" id="UP000190230">
    <property type="component" value="Unassembled WGS sequence"/>
</dbReference>
<reference evidence="8" key="1">
    <citation type="submission" date="2017-02" db="EMBL/GenBank/DDBJ databases">
        <authorList>
            <person name="Varghese N."/>
            <person name="Submissions S."/>
        </authorList>
    </citation>
    <scope>NUCLEOTIDE SEQUENCE [LARGE SCALE GENOMIC DNA]</scope>
    <source>
        <strain evidence="8">DSM 23405</strain>
    </source>
</reference>
<dbReference type="InterPro" id="IPR052706">
    <property type="entry name" value="Membrane-Transporter-like"/>
</dbReference>
<dbReference type="PROSITE" id="PS50801">
    <property type="entry name" value="STAS"/>
    <property type="match status" value="1"/>
</dbReference>
<protein>
    <submittedName>
        <fullName evidence="7">Sulfate permease, SulP family</fullName>
    </submittedName>
</protein>
<feature type="transmembrane region" description="Helical" evidence="5">
    <location>
        <begin position="308"/>
        <end position="328"/>
    </location>
</feature>
<evidence type="ECO:0000256" key="1">
    <source>
        <dbReference type="ARBA" id="ARBA00004141"/>
    </source>
</evidence>
<evidence type="ECO:0000256" key="3">
    <source>
        <dbReference type="ARBA" id="ARBA00022989"/>
    </source>
</evidence>
<dbReference type="Gene3D" id="3.30.750.24">
    <property type="entry name" value="STAS domain"/>
    <property type="match status" value="1"/>
</dbReference>
<feature type="transmembrane region" description="Helical" evidence="5">
    <location>
        <begin position="91"/>
        <end position="109"/>
    </location>
</feature>
<proteinExistence type="predicted"/>
<dbReference type="InterPro" id="IPR002645">
    <property type="entry name" value="STAS_dom"/>
</dbReference>
<feature type="transmembrane region" description="Helical" evidence="5">
    <location>
        <begin position="121"/>
        <end position="139"/>
    </location>
</feature>